<dbReference type="InterPro" id="IPR044666">
    <property type="entry name" value="Cyclophilin_A-like"/>
</dbReference>
<dbReference type="EC" id="5.2.1.8" evidence="1"/>
<dbReference type="PROSITE" id="PS50072">
    <property type="entry name" value="CSA_PPIASE_2"/>
    <property type="match status" value="1"/>
</dbReference>
<proteinExistence type="predicted"/>
<dbReference type="PANTHER" id="PTHR45625">
    <property type="entry name" value="PEPTIDYL-PROLYL CIS-TRANS ISOMERASE-RELATED"/>
    <property type="match status" value="1"/>
</dbReference>
<feature type="domain" description="PPIase cyclophilin-type" evidence="5">
    <location>
        <begin position="30"/>
        <end position="181"/>
    </location>
</feature>
<gene>
    <name evidence="6" type="ORF">NMSP_0006</name>
</gene>
<dbReference type="PANTHER" id="PTHR45625:SF4">
    <property type="entry name" value="PEPTIDYLPROLYL ISOMERASE DOMAIN AND WD REPEAT-CONTAINING PROTEIN 1"/>
    <property type="match status" value="1"/>
</dbReference>
<accession>A0A2Z2HH80</accession>
<keyword evidence="4" id="KW-1133">Transmembrane helix</keyword>
<dbReference type="GO" id="GO:0003755">
    <property type="term" value="F:peptidyl-prolyl cis-trans isomerase activity"/>
    <property type="evidence" value="ECO:0007669"/>
    <property type="project" value="UniProtKB-KW"/>
</dbReference>
<keyword evidence="3 6" id="KW-0413">Isomerase</keyword>
<dbReference type="InterPro" id="IPR002130">
    <property type="entry name" value="Cyclophilin-type_PPIase_dom"/>
</dbReference>
<dbReference type="Gene3D" id="2.40.100.10">
    <property type="entry name" value="Cyclophilin-like"/>
    <property type="match status" value="1"/>
</dbReference>
<feature type="transmembrane region" description="Helical" evidence="4">
    <location>
        <begin position="481"/>
        <end position="507"/>
    </location>
</feature>
<dbReference type="InterPro" id="IPR029000">
    <property type="entry name" value="Cyclophilin-like_dom_sf"/>
</dbReference>
<organism evidence="6 7">
    <name type="scientific">Candidatus Nitrosomarinus catalinensis</name>
    <dbReference type="NCBI Taxonomy" id="1898749"/>
    <lineage>
        <taxon>Archaea</taxon>
        <taxon>Nitrososphaerota</taxon>
        <taxon>Nitrososphaeria</taxon>
        <taxon>Nitrosopumilales</taxon>
        <taxon>Nitrosopumilaceae</taxon>
        <taxon>Candidatus Nitrosomarinus</taxon>
    </lineage>
</organism>
<reference evidence="6 7" key="1">
    <citation type="journal article" date="2017" name="Environ. Microbiol.">
        <title>Genome and epigenome of a novel marine Thaumarchaeota strain suggest viral infection, phosphorothioation DNA modification and multiple restriction systems.</title>
        <authorList>
            <person name="Ahlgren N.A."/>
            <person name="Chen Y."/>
            <person name="Needham D.M."/>
            <person name="Parada A.E."/>
            <person name="Sachdeva R."/>
            <person name="Trinh V."/>
            <person name="Chen T."/>
            <person name="Fuhrman J.A."/>
        </authorList>
    </citation>
    <scope>NUCLEOTIDE SEQUENCE [LARGE SCALE GENOMIC DNA]</scope>
    <source>
        <strain evidence="6 7">SPOT01</strain>
    </source>
</reference>
<evidence type="ECO:0000256" key="1">
    <source>
        <dbReference type="ARBA" id="ARBA00013194"/>
    </source>
</evidence>
<dbReference type="CDD" id="cd00317">
    <property type="entry name" value="cyclophilin"/>
    <property type="match status" value="1"/>
</dbReference>
<sequence>MKKILLTLIFSLFIVTLTNYAFAQHYEDPLVVLETTQGEIIIELFHIDAPNHSENFLLLSKTGYYDGILFHRIIPGFMIQSGDPNSINGDPNTWGQGGNGSISDRINAEFNNIKHDRGIVSMARAQDPNSAGSQFFIVHKDSHFLDEQYTVFGRIVTESSFETLDKIAAVQTGTNDRPTNPEQVRIIKTTLVERSEISNIMNLSEPSRTGSTVTGTPEFTIFENQDLDVKFTVPVGWMLQQPPKSSPDSPDIVAVGALKDGFNPNISLTIKEATGKTMDDLIFEKNQILDQAVYLNKLEILNQEKIKSNVYQTEAIANFVVNDVELKIKFIEAMILNNEKLYTFAYSNTVENFDNDFSKFNDSLNSFEIISQQSSESKSAEGNIGQQTEEGGGCLIATATYGSEMSQQVQQLRELRDNQLLQTESGKQFMGAFNDVYYSFSPVIADYERENPLFKEAVKIAITPMISTLSLMENAETELEVLGLGLSVITLNIGMYLGIPAIIIFGIKKRN</sequence>
<dbReference type="InterPro" id="IPR049886">
    <property type="entry name" value="CFI_box_CTERM_dom"/>
</dbReference>
<keyword evidence="4" id="KW-0472">Membrane</keyword>
<dbReference type="Proteomes" id="UP000249949">
    <property type="component" value="Chromosome"/>
</dbReference>
<dbReference type="RefSeq" id="WP_086906891.1">
    <property type="nucleotide sequence ID" value="NZ_CP021324.1"/>
</dbReference>
<protein>
    <recommendedName>
        <fullName evidence="1">peptidylprolyl isomerase</fullName>
        <ecNumber evidence="1">5.2.1.8</ecNumber>
    </recommendedName>
</protein>
<evidence type="ECO:0000313" key="6">
    <source>
        <dbReference type="EMBL" id="ARS63641.1"/>
    </source>
</evidence>
<keyword evidence="4" id="KW-0812">Transmembrane</keyword>
<keyword evidence="7" id="KW-1185">Reference proteome</keyword>
<keyword evidence="2" id="KW-0697">Rotamase</keyword>
<dbReference type="PRINTS" id="PR00153">
    <property type="entry name" value="CSAPPISMRASE"/>
</dbReference>
<evidence type="ECO:0000256" key="4">
    <source>
        <dbReference type="SAM" id="Phobius"/>
    </source>
</evidence>
<evidence type="ECO:0000259" key="5">
    <source>
        <dbReference type="PROSITE" id="PS50072"/>
    </source>
</evidence>
<dbReference type="KEGG" id="nct:NMSP_0006"/>
<dbReference type="EMBL" id="CP021324">
    <property type="protein sequence ID" value="ARS63641.1"/>
    <property type="molecule type" value="Genomic_DNA"/>
</dbReference>
<dbReference type="SUPFAM" id="SSF50891">
    <property type="entry name" value="Cyclophilin-like"/>
    <property type="match status" value="1"/>
</dbReference>
<evidence type="ECO:0000256" key="2">
    <source>
        <dbReference type="ARBA" id="ARBA00023110"/>
    </source>
</evidence>
<dbReference type="OrthoDB" id="12184at2157"/>
<dbReference type="NCBIfam" id="NF041770">
    <property type="entry name" value="CFI_box_CTERM"/>
    <property type="match status" value="1"/>
</dbReference>
<name>A0A2Z2HH80_9ARCH</name>
<dbReference type="AlphaFoldDB" id="A0A2Z2HH80"/>
<evidence type="ECO:0000313" key="7">
    <source>
        <dbReference type="Proteomes" id="UP000249949"/>
    </source>
</evidence>
<dbReference type="Pfam" id="PF00160">
    <property type="entry name" value="Pro_isomerase"/>
    <property type="match status" value="1"/>
</dbReference>
<dbReference type="GeneID" id="32900512"/>
<evidence type="ECO:0000256" key="3">
    <source>
        <dbReference type="ARBA" id="ARBA00023235"/>
    </source>
</evidence>